<keyword evidence="7" id="KW-0223">Dioxygenase</keyword>
<dbReference type="GO" id="GO:0006307">
    <property type="term" value="P:DNA alkylation repair"/>
    <property type="evidence" value="ECO:0007669"/>
    <property type="project" value="UniProtKB-ARBA"/>
</dbReference>
<dbReference type="InterPro" id="IPR037151">
    <property type="entry name" value="AlkB-like_sf"/>
</dbReference>
<comment type="catalytic activity">
    <reaction evidence="21">
        <text>a methylated nucleobase within DNA + 2-oxoglutarate + O2 = a nucleobase within DNA + formaldehyde + succinate + CO2</text>
        <dbReference type="Rhea" id="RHEA:30299"/>
        <dbReference type="Rhea" id="RHEA-COMP:12192"/>
        <dbReference type="Rhea" id="RHEA-COMP:12193"/>
        <dbReference type="ChEBI" id="CHEBI:15379"/>
        <dbReference type="ChEBI" id="CHEBI:16526"/>
        <dbReference type="ChEBI" id="CHEBI:16810"/>
        <dbReference type="ChEBI" id="CHEBI:16842"/>
        <dbReference type="ChEBI" id="CHEBI:30031"/>
        <dbReference type="ChEBI" id="CHEBI:32875"/>
        <dbReference type="ChEBI" id="CHEBI:64428"/>
        <dbReference type="EC" id="1.14.11.33"/>
    </reaction>
    <physiologicalReaction direction="left-to-right" evidence="21">
        <dbReference type="Rhea" id="RHEA:30300"/>
    </physiologicalReaction>
</comment>
<dbReference type="PROSITE" id="PS51471">
    <property type="entry name" value="FE2OG_OXY"/>
    <property type="match status" value="1"/>
</dbReference>
<evidence type="ECO:0000256" key="2">
    <source>
        <dbReference type="ARBA" id="ARBA00004604"/>
    </source>
</evidence>
<feature type="binding site" evidence="27">
    <location>
        <position position="196"/>
    </location>
    <ligand>
        <name>2-oxoglutarate</name>
        <dbReference type="ChEBI" id="CHEBI:16810"/>
    </ligand>
</feature>
<dbReference type="GO" id="GO:0005730">
    <property type="term" value="C:nucleolus"/>
    <property type="evidence" value="ECO:0007669"/>
    <property type="project" value="UniProtKB-SubCell"/>
</dbReference>
<comment type="subcellular location">
    <subcellularLocation>
        <location evidence="2">Nucleus</location>
        <location evidence="2">Nucleolus</location>
    </subcellularLocation>
    <subcellularLocation>
        <location evidence="3">Nucleus</location>
        <location evidence="3">Nucleoplasm</location>
    </subcellularLocation>
</comment>
<comment type="catalytic activity">
    <reaction evidence="20">
        <text>an N(1)-methyl-2'-deoxyadenosine in double-stranded DNA + 2-oxoglutarate + O2 = a 2'-deoxyadenosine in double-stranded DNA + formaldehyde + succinate + CO2 + H(+)</text>
        <dbReference type="Rhea" id="RHEA:70443"/>
        <dbReference type="Rhea" id="RHEA-COMP:14236"/>
        <dbReference type="Rhea" id="RHEA-COMP:17897"/>
        <dbReference type="ChEBI" id="CHEBI:15378"/>
        <dbReference type="ChEBI" id="CHEBI:15379"/>
        <dbReference type="ChEBI" id="CHEBI:16526"/>
        <dbReference type="ChEBI" id="CHEBI:16810"/>
        <dbReference type="ChEBI" id="CHEBI:16842"/>
        <dbReference type="ChEBI" id="CHEBI:30031"/>
        <dbReference type="ChEBI" id="CHEBI:90615"/>
        <dbReference type="ChEBI" id="CHEBI:139096"/>
    </reaction>
    <physiologicalReaction direction="left-to-right" evidence="20">
        <dbReference type="Rhea" id="RHEA:70444"/>
    </physiologicalReaction>
</comment>
<evidence type="ECO:0000256" key="9">
    <source>
        <dbReference type="ARBA" id="ARBA00023004"/>
    </source>
</evidence>
<dbReference type="PANTHER" id="PTHR31573">
    <property type="entry name" value="ALPHA-KETOGLUTARATE-DEPENDENT DIOXYGENASE ALKB HOMOLOG 2"/>
    <property type="match status" value="1"/>
</dbReference>
<evidence type="ECO:0000256" key="4">
    <source>
        <dbReference type="ARBA" id="ARBA00022723"/>
    </source>
</evidence>
<name>A0ABD0YLA8_9HEMI</name>
<evidence type="ECO:0000256" key="19">
    <source>
        <dbReference type="ARBA" id="ARBA00052627"/>
    </source>
</evidence>
<feature type="domain" description="Fe2OG dioxygenase" evidence="28">
    <location>
        <begin position="96"/>
        <end position="199"/>
    </location>
</feature>
<dbReference type="InterPro" id="IPR032852">
    <property type="entry name" value="ALKBH2"/>
</dbReference>
<comment type="subunit">
    <text evidence="22">Interacts with PCNA homotrimer; this interaction is enhanced during the S-phase of the cell cycle. Interacts with nucleolar proteins NCL, UBTF and NPM1. Interacts with XRCC5-XRCC6 heterodimer.</text>
</comment>
<feature type="binding site" evidence="27">
    <location>
        <position position="194"/>
    </location>
    <ligand>
        <name>2-oxoglutarate</name>
        <dbReference type="ChEBI" id="CHEBI:16810"/>
    </ligand>
</feature>
<evidence type="ECO:0000256" key="12">
    <source>
        <dbReference type="ARBA" id="ARBA00051010"/>
    </source>
</evidence>
<evidence type="ECO:0000256" key="16">
    <source>
        <dbReference type="ARBA" id="ARBA00051434"/>
    </source>
</evidence>
<dbReference type="Proteomes" id="UP001558652">
    <property type="component" value="Unassembled WGS sequence"/>
</dbReference>
<comment type="catalytic activity">
    <reaction evidence="17">
        <text>a 1,N(2)-etheno-2'-deoxyguanosine in double-stranded DNA + 2-oxoglutarate + O2 + H2O = a 2'-deoxyguanosine in double-stranded DNA + glyoxal + succinate + CO2</text>
        <dbReference type="Rhea" id="RHEA:70487"/>
        <dbReference type="Rhea" id="RHEA-COMP:17910"/>
        <dbReference type="Rhea" id="RHEA-COMP:17912"/>
        <dbReference type="ChEBI" id="CHEBI:15377"/>
        <dbReference type="ChEBI" id="CHEBI:15379"/>
        <dbReference type="ChEBI" id="CHEBI:16526"/>
        <dbReference type="ChEBI" id="CHEBI:16810"/>
        <dbReference type="ChEBI" id="CHEBI:30031"/>
        <dbReference type="ChEBI" id="CHEBI:34779"/>
        <dbReference type="ChEBI" id="CHEBI:85445"/>
        <dbReference type="ChEBI" id="CHEBI:189586"/>
    </reaction>
    <physiologicalReaction direction="left-to-right" evidence="17">
        <dbReference type="Rhea" id="RHEA:70488"/>
    </physiologicalReaction>
</comment>
<comment type="catalytic activity">
    <reaction evidence="19">
        <text>a 1,N(6)-etheno-2'-deoxyadenosine in double-stranded DNA + 2-oxoglutarate + O2 + H2O = a 2'-deoxyadenosine in double-stranded DNA + glyoxal + succinate + CO2</text>
        <dbReference type="Rhea" id="RHEA:70463"/>
        <dbReference type="Rhea" id="RHEA-COMP:17897"/>
        <dbReference type="Rhea" id="RHEA-COMP:17903"/>
        <dbReference type="ChEBI" id="CHEBI:15377"/>
        <dbReference type="ChEBI" id="CHEBI:15379"/>
        <dbReference type="ChEBI" id="CHEBI:16526"/>
        <dbReference type="ChEBI" id="CHEBI:16810"/>
        <dbReference type="ChEBI" id="CHEBI:30031"/>
        <dbReference type="ChEBI" id="CHEBI:34779"/>
        <dbReference type="ChEBI" id="CHEBI:90615"/>
        <dbReference type="ChEBI" id="CHEBI:189583"/>
    </reaction>
    <physiologicalReaction direction="left-to-right" evidence="19">
        <dbReference type="Rhea" id="RHEA:70464"/>
    </physiologicalReaction>
</comment>
<keyword evidence="5" id="KW-0227">DNA damage</keyword>
<evidence type="ECO:0000256" key="24">
    <source>
        <dbReference type="ARBA" id="ARBA00072134"/>
    </source>
</evidence>
<feature type="binding site" evidence="27">
    <location>
        <position position="190"/>
    </location>
    <ligand>
        <name>2-oxoglutarate</name>
        <dbReference type="ChEBI" id="CHEBI:16810"/>
    </ligand>
</feature>
<dbReference type="EC" id="1.14.11.33" evidence="23"/>
<dbReference type="PANTHER" id="PTHR31573:SF1">
    <property type="entry name" value="DNA OXIDATIVE DEMETHYLASE ALKBH2"/>
    <property type="match status" value="1"/>
</dbReference>
<comment type="catalytic activity">
    <reaction evidence="16">
        <text>a 3,N(4)-etheno-2'-deoxycytidine in double-stranded DNA + 2-oxoglutarate + O2 + H2O = a 2'-deoxycytidine in double-stranded DNA + glyoxal + succinate + CO2</text>
        <dbReference type="Rhea" id="RHEA:70467"/>
        <dbReference type="Rhea" id="RHEA-COMP:17070"/>
        <dbReference type="Rhea" id="RHEA-COMP:17905"/>
        <dbReference type="ChEBI" id="CHEBI:15377"/>
        <dbReference type="ChEBI" id="CHEBI:15379"/>
        <dbReference type="ChEBI" id="CHEBI:16526"/>
        <dbReference type="ChEBI" id="CHEBI:16810"/>
        <dbReference type="ChEBI" id="CHEBI:30031"/>
        <dbReference type="ChEBI" id="CHEBI:34779"/>
        <dbReference type="ChEBI" id="CHEBI:85452"/>
        <dbReference type="ChEBI" id="CHEBI:189585"/>
    </reaction>
    <physiologicalReaction direction="left-to-right" evidence="16">
        <dbReference type="Rhea" id="RHEA:70468"/>
    </physiologicalReaction>
</comment>
<dbReference type="SUPFAM" id="SSF51197">
    <property type="entry name" value="Clavaminate synthase-like"/>
    <property type="match status" value="1"/>
</dbReference>
<keyword evidence="11" id="KW-0539">Nucleus</keyword>
<reference evidence="29 30" key="1">
    <citation type="submission" date="2024-07" db="EMBL/GenBank/DDBJ databases">
        <title>Chromosome-level genome assembly of the water stick insect Ranatra chinensis (Heteroptera: Nepidae).</title>
        <authorList>
            <person name="Liu X."/>
        </authorList>
    </citation>
    <scope>NUCLEOTIDE SEQUENCE [LARGE SCALE GENOMIC DNA]</scope>
    <source>
        <strain evidence="29">Cailab_2021Rc</strain>
        <tissue evidence="29">Muscle</tissue>
    </source>
</reference>
<evidence type="ECO:0000256" key="1">
    <source>
        <dbReference type="ARBA" id="ARBA00001954"/>
    </source>
</evidence>
<evidence type="ECO:0000256" key="13">
    <source>
        <dbReference type="ARBA" id="ARBA00051165"/>
    </source>
</evidence>
<evidence type="ECO:0000256" key="15">
    <source>
        <dbReference type="ARBA" id="ARBA00051376"/>
    </source>
</evidence>
<proteinExistence type="predicted"/>
<evidence type="ECO:0000256" key="3">
    <source>
        <dbReference type="ARBA" id="ARBA00004642"/>
    </source>
</evidence>
<evidence type="ECO:0000256" key="22">
    <source>
        <dbReference type="ARBA" id="ARBA00062909"/>
    </source>
</evidence>
<keyword evidence="9" id="KW-0408">Iron</keyword>
<dbReference type="AlphaFoldDB" id="A0ABD0YLA8"/>
<evidence type="ECO:0000256" key="6">
    <source>
        <dbReference type="ARBA" id="ARBA00022842"/>
    </source>
</evidence>
<evidence type="ECO:0000256" key="10">
    <source>
        <dbReference type="ARBA" id="ARBA00023204"/>
    </source>
</evidence>
<dbReference type="Pfam" id="PF13532">
    <property type="entry name" value="2OG-FeII_Oxy_2"/>
    <property type="match status" value="1"/>
</dbReference>
<feature type="binding site" evidence="27">
    <location>
        <position position="103"/>
    </location>
    <ligand>
        <name>2-oxoglutarate</name>
        <dbReference type="ChEBI" id="CHEBI:16810"/>
    </ligand>
</feature>
<evidence type="ECO:0000259" key="28">
    <source>
        <dbReference type="PROSITE" id="PS51471"/>
    </source>
</evidence>
<feature type="binding site" evidence="27">
    <location>
        <position position="118"/>
    </location>
    <ligand>
        <name>substrate</name>
    </ligand>
</feature>
<dbReference type="GO" id="GO:0005654">
    <property type="term" value="C:nucleoplasm"/>
    <property type="evidence" value="ECO:0007669"/>
    <property type="project" value="UniProtKB-SubCell"/>
</dbReference>
<dbReference type="GO" id="GO:0046872">
    <property type="term" value="F:metal ion binding"/>
    <property type="evidence" value="ECO:0007669"/>
    <property type="project" value="UniProtKB-KW"/>
</dbReference>
<feature type="binding site" evidence="27">
    <location>
        <begin position="66"/>
        <end position="68"/>
    </location>
    <ligand>
        <name>substrate</name>
    </ligand>
</feature>
<keyword evidence="10" id="KW-0234">DNA repair</keyword>
<accession>A0ABD0YLA8</accession>
<protein>
    <recommendedName>
        <fullName evidence="24">DNA oxidative demethylase ALKBH2</fullName>
        <ecNumber evidence="23">1.14.11.33</ecNumber>
    </recommendedName>
    <alternativeName>
        <fullName evidence="25">Alkylated DNA repair protein alkB homolog 2</fullName>
    </alternativeName>
    <alternativeName>
        <fullName evidence="26">Alpha-ketoglutarate-dependent dioxygenase alkB homolog 2</fullName>
    </alternativeName>
</protein>
<evidence type="ECO:0000256" key="5">
    <source>
        <dbReference type="ARBA" id="ARBA00022763"/>
    </source>
</evidence>
<evidence type="ECO:0000256" key="26">
    <source>
        <dbReference type="ARBA" id="ARBA00081727"/>
    </source>
</evidence>
<keyword evidence="8" id="KW-0560">Oxidoreductase</keyword>
<comment type="catalytic activity">
    <reaction evidence="12">
        <text>an N(1)-methyl-2'-deoxyadenosine in single-stranded DNA + 2-oxoglutarate + O2 = a 2'-deoxyadenosine in single-stranded DNA + formaldehyde + succinate + CO2 + H(+)</text>
        <dbReference type="Rhea" id="RHEA:70447"/>
        <dbReference type="Rhea" id="RHEA-COMP:17895"/>
        <dbReference type="Rhea" id="RHEA-COMP:17896"/>
        <dbReference type="ChEBI" id="CHEBI:15378"/>
        <dbReference type="ChEBI" id="CHEBI:15379"/>
        <dbReference type="ChEBI" id="CHEBI:16526"/>
        <dbReference type="ChEBI" id="CHEBI:16810"/>
        <dbReference type="ChEBI" id="CHEBI:16842"/>
        <dbReference type="ChEBI" id="CHEBI:30031"/>
        <dbReference type="ChEBI" id="CHEBI:90615"/>
        <dbReference type="ChEBI" id="CHEBI:139096"/>
    </reaction>
    <physiologicalReaction direction="left-to-right" evidence="12">
        <dbReference type="Rhea" id="RHEA:70448"/>
    </physiologicalReaction>
</comment>
<evidence type="ECO:0000256" key="27">
    <source>
        <dbReference type="PIRSR" id="PIRSR632852-1"/>
    </source>
</evidence>
<evidence type="ECO:0000256" key="25">
    <source>
        <dbReference type="ARBA" id="ARBA00077989"/>
    </source>
</evidence>
<keyword evidence="30" id="KW-1185">Reference proteome</keyword>
<evidence type="ECO:0000256" key="23">
    <source>
        <dbReference type="ARBA" id="ARBA00066725"/>
    </source>
</evidence>
<comment type="catalytic activity">
    <reaction evidence="18">
        <text>a 3,N(4)-etheno-2'-deoxycytidine in single-stranded DNA + 2-oxoglutarate + O2 + H2O = a 2'-deoxycytidine in single-stranded DNA + glyoxal + succinate + CO2</text>
        <dbReference type="Rhea" id="RHEA:70471"/>
        <dbReference type="Rhea" id="RHEA-COMP:12846"/>
        <dbReference type="Rhea" id="RHEA-COMP:17906"/>
        <dbReference type="ChEBI" id="CHEBI:15377"/>
        <dbReference type="ChEBI" id="CHEBI:15379"/>
        <dbReference type="ChEBI" id="CHEBI:16526"/>
        <dbReference type="ChEBI" id="CHEBI:16810"/>
        <dbReference type="ChEBI" id="CHEBI:30031"/>
        <dbReference type="ChEBI" id="CHEBI:34779"/>
        <dbReference type="ChEBI" id="CHEBI:85452"/>
        <dbReference type="ChEBI" id="CHEBI:189585"/>
    </reaction>
    <physiologicalReaction direction="left-to-right" evidence="18">
        <dbReference type="Rhea" id="RHEA:70472"/>
    </physiologicalReaction>
</comment>
<evidence type="ECO:0000256" key="21">
    <source>
        <dbReference type="ARBA" id="ARBA00053025"/>
    </source>
</evidence>
<evidence type="ECO:0000256" key="20">
    <source>
        <dbReference type="ARBA" id="ARBA00052800"/>
    </source>
</evidence>
<evidence type="ECO:0000313" key="29">
    <source>
        <dbReference type="EMBL" id="KAL1132061.1"/>
    </source>
</evidence>
<comment type="catalytic activity">
    <reaction evidence="13">
        <text>an N(3)-methyl-2'-deoxycytidine in single-stranded DNA + 2-oxoglutarate + O2 = a 2'-deoxycytidine in single-stranded DNA + formaldehyde + succinate + CO2 + H(+)</text>
        <dbReference type="Rhea" id="RHEA:70435"/>
        <dbReference type="Rhea" id="RHEA-COMP:12846"/>
        <dbReference type="Rhea" id="RHEA-COMP:17894"/>
        <dbReference type="ChEBI" id="CHEBI:15378"/>
        <dbReference type="ChEBI" id="CHEBI:15379"/>
        <dbReference type="ChEBI" id="CHEBI:16526"/>
        <dbReference type="ChEBI" id="CHEBI:16810"/>
        <dbReference type="ChEBI" id="CHEBI:16842"/>
        <dbReference type="ChEBI" id="CHEBI:30031"/>
        <dbReference type="ChEBI" id="CHEBI:85452"/>
        <dbReference type="ChEBI" id="CHEBI:139075"/>
    </reaction>
    <physiologicalReaction direction="left-to-right" evidence="13">
        <dbReference type="Rhea" id="RHEA:70436"/>
    </physiologicalReaction>
</comment>
<evidence type="ECO:0000256" key="11">
    <source>
        <dbReference type="ARBA" id="ARBA00023242"/>
    </source>
</evidence>
<dbReference type="InterPro" id="IPR005123">
    <property type="entry name" value="Oxoglu/Fe-dep_dioxygenase_dom"/>
</dbReference>
<comment type="catalytic activity">
    <reaction evidence="14">
        <text>a 1,N(6)-etheno-2'-deoxyadenosine in single-stranded DNA + 2-oxoglutarate + O2 + H2O = a 2'-deoxyadenosine in single-stranded DNA + glyoxal + succinate + CO2</text>
        <dbReference type="Rhea" id="RHEA:70459"/>
        <dbReference type="Rhea" id="RHEA-COMP:17896"/>
        <dbReference type="Rhea" id="RHEA-COMP:17904"/>
        <dbReference type="ChEBI" id="CHEBI:15377"/>
        <dbReference type="ChEBI" id="CHEBI:15379"/>
        <dbReference type="ChEBI" id="CHEBI:16526"/>
        <dbReference type="ChEBI" id="CHEBI:16810"/>
        <dbReference type="ChEBI" id="CHEBI:30031"/>
        <dbReference type="ChEBI" id="CHEBI:34779"/>
        <dbReference type="ChEBI" id="CHEBI:90615"/>
        <dbReference type="ChEBI" id="CHEBI:189583"/>
    </reaction>
    <physiologicalReaction direction="left-to-right" evidence="14">
        <dbReference type="Rhea" id="RHEA:70460"/>
    </physiologicalReaction>
</comment>
<feature type="binding site" evidence="27">
    <location>
        <begin position="46"/>
        <end position="48"/>
    </location>
    <ligand>
        <name>substrate</name>
    </ligand>
</feature>
<sequence length="201" mass="23137">MEICENGLNLEYVENFLDAKEADNLLKVLEQQITYMDPELTKVRVFGKWHHIPRQQVAFGDAGLSYKFSGTRIKACGWPDILEPLRDRLQHSTNQRYNFVLVNRYRDGQDHIGEHRDDEKELDGDAAIASISLGQPRRFVLRHVSTVRKLGGPPPIRFELGHGSLLLMKPPTNQYWYHSLPVSKTANGVRINLTFRKMNTP</sequence>
<dbReference type="EMBL" id="JBFDAA010000005">
    <property type="protein sequence ID" value="KAL1132061.1"/>
    <property type="molecule type" value="Genomic_DNA"/>
</dbReference>
<feature type="binding site" evidence="27">
    <location>
        <position position="115"/>
    </location>
    <ligand>
        <name>2-oxoglutarate</name>
        <dbReference type="ChEBI" id="CHEBI:16810"/>
    </ligand>
</feature>
<feature type="binding site" evidence="27">
    <location>
        <position position="105"/>
    </location>
    <ligand>
        <name>2-oxoglutarate</name>
        <dbReference type="ChEBI" id="CHEBI:16810"/>
    </ligand>
</feature>
<organism evidence="29 30">
    <name type="scientific">Ranatra chinensis</name>
    <dbReference type="NCBI Taxonomy" id="642074"/>
    <lineage>
        <taxon>Eukaryota</taxon>
        <taxon>Metazoa</taxon>
        <taxon>Ecdysozoa</taxon>
        <taxon>Arthropoda</taxon>
        <taxon>Hexapoda</taxon>
        <taxon>Insecta</taxon>
        <taxon>Pterygota</taxon>
        <taxon>Neoptera</taxon>
        <taxon>Paraneoptera</taxon>
        <taxon>Hemiptera</taxon>
        <taxon>Heteroptera</taxon>
        <taxon>Panheteroptera</taxon>
        <taxon>Nepomorpha</taxon>
        <taxon>Nepidae</taxon>
        <taxon>Ranatrinae</taxon>
        <taxon>Ranatra</taxon>
    </lineage>
</organism>
<dbReference type="GO" id="GO:0051747">
    <property type="term" value="F:cytosine C-5 DNA demethylase activity"/>
    <property type="evidence" value="ECO:0007669"/>
    <property type="project" value="UniProtKB-ARBA"/>
</dbReference>
<evidence type="ECO:0000256" key="7">
    <source>
        <dbReference type="ARBA" id="ARBA00022964"/>
    </source>
</evidence>
<keyword evidence="4" id="KW-0479">Metal-binding</keyword>
<dbReference type="GO" id="GO:0035516">
    <property type="term" value="F:broad specificity oxidative DNA demethylase activity"/>
    <property type="evidence" value="ECO:0007669"/>
    <property type="project" value="UniProtKB-EC"/>
</dbReference>
<evidence type="ECO:0000256" key="8">
    <source>
        <dbReference type="ARBA" id="ARBA00023002"/>
    </source>
</evidence>
<comment type="catalytic activity">
    <reaction evidence="15">
        <text>an N(3)-methyl-2'-deoxycytidine in double-stranded DNA + 2-oxoglutarate + O2 = a 2'-deoxycytidine in double-stranded DNA + formaldehyde + succinate + CO2 + H(+)</text>
        <dbReference type="Rhea" id="RHEA:70439"/>
        <dbReference type="Rhea" id="RHEA-COMP:14237"/>
        <dbReference type="Rhea" id="RHEA-COMP:17070"/>
        <dbReference type="ChEBI" id="CHEBI:15378"/>
        <dbReference type="ChEBI" id="CHEBI:15379"/>
        <dbReference type="ChEBI" id="CHEBI:16526"/>
        <dbReference type="ChEBI" id="CHEBI:16810"/>
        <dbReference type="ChEBI" id="CHEBI:16842"/>
        <dbReference type="ChEBI" id="CHEBI:30031"/>
        <dbReference type="ChEBI" id="CHEBI:85452"/>
        <dbReference type="ChEBI" id="CHEBI:139075"/>
    </reaction>
    <physiologicalReaction direction="left-to-right" evidence="15">
        <dbReference type="Rhea" id="RHEA:70440"/>
    </physiologicalReaction>
</comment>
<dbReference type="FunFam" id="2.60.120.590:FF:000004">
    <property type="entry name" value="DNA oxidative demethylase ALKBH2"/>
    <property type="match status" value="1"/>
</dbReference>
<dbReference type="InterPro" id="IPR027450">
    <property type="entry name" value="AlkB-like"/>
</dbReference>
<comment type="caution">
    <text evidence="29">The sequence shown here is derived from an EMBL/GenBank/DDBJ whole genome shotgun (WGS) entry which is preliminary data.</text>
</comment>
<feature type="binding site" evidence="27">
    <location>
        <position position="178"/>
    </location>
    <ligand>
        <name>2-oxoglutarate</name>
        <dbReference type="ChEBI" id="CHEBI:16810"/>
    </ligand>
</feature>
<keyword evidence="6" id="KW-0460">Magnesium</keyword>
<evidence type="ECO:0000313" key="30">
    <source>
        <dbReference type="Proteomes" id="UP001558652"/>
    </source>
</evidence>
<gene>
    <name evidence="29" type="ORF">AAG570_010019</name>
</gene>
<comment type="cofactor">
    <cofactor evidence="1">
        <name>Fe(2+)</name>
        <dbReference type="ChEBI" id="CHEBI:29033"/>
    </cofactor>
</comment>
<evidence type="ECO:0000256" key="17">
    <source>
        <dbReference type="ARBA" id="ARBA00051755"/>
    </source>
</evidence>
<dbReference type="Gene3D" id="2.60.120.590">
    <property type="entry name" value="Alpha-ketoglutarate-dependent dioxygenase AlkB-like"/>
    <property type="match status" value="1"/>
</dbReference>
<evidence type="ECO:0000256" key="14">
    <source>
        <dbReference type="ARBA" id="ARBA00051189"/>
    </source>
</evidence>
<evidence type="ECO:0000256" key="18">
    <source>
        <dbReference type="ARBA" id="ARBA00052597"/>
    </source>
</evidence>